<feature type="domain" description="Lsm14-like N-terminal" evidence="3">
    <location>
        <begin position="10"/>
        <end position="110"/>
    </location>
</feature>
<feature type="domain" description="FDF" evidence="2">
    <location>
        <begin position="364"/>
        <end position="437"/>
    </location>
</feature>
<dbReference type="PANTHER" id="PTHR13586:SF0">
    <property type="entry name" value="TRAILER HITCH, ISOFORM H"/>
    <property type="match status" value="1"/>
</dbReference>
<feature type="compositionally biased region" description="Gly residues" evidence="1">
    <location>
        <begin position="451"/>
        <end position="515"/>
    </location>
</feature>
<dbReference type="CDD" id="cd01736">
    <property type="entry name" value="LSm14_N"/>
    <property type="match status" value="1"/>
</dbReference>
<dbReference type="Gene3D" id="2.30.30.100">
    <property type="match status" value="1"/>
</dbReference>
<dbReference type="Pfam" id="PF12701">
    <property type="entry name" value="LSM14"/>
    <property type="match status" value="1"/>
</dbReference>
<dbReference type="EMBL" id="CM007369">
    <property type="protein sequence ID" value="OIW04649.1"/>
    <property type="molecule type" value="Genomic_DNA"/>
</dbReference>
<keyword evidence="5" id="KW-1185">Reference proteome</keyword>
<evidence type="ECO:0000313" key="5">
    <source>
        <dbReference type="Proteomes" id="UP000188354"/>
    </source>
</evidence>
<dbReference type="InterPro" id="IPR010920">
    <property type="entry name" value="LSM_dom_sf"/>
</dbReference>
<feature type="compositionally biased region" description="Polar residues" evidence="1">
    <location>
        <begin position="136"/>
        <end position="151"/>
    </location>
</feature>
<dbReference type="SMART" id="SM01271">
    <property type="entry name" value="LSM14"/>
    <property type="match status" value="1"/>
</dbReference>
<feature type="region of interest" description="Disordered" evidence="1">
    <location>
        <begin position="132"/>
        <end position="151"/>
    </location>
</feature>
<evidence type="ECO:0000313" key="4">
    <source>
        <dbReference type="EMBL" id="OIW04649.1"/>
    </source>
</evidence>
<evidence type="ECO:0000259" key="3">
    <source>
        <dbReference type="SMART" id="SM01271"/>
    </source>
</evidence>
<dbReference type="GO" id="GO:0000932">
    <property type="term" value="C:P-body"/>
    <property type="evidence" value="ECO:0007669"/>
    <property type="project" value="TreeGrafter"/>
</dbReference>
<feature type="compositionally biased region" description="Low complexity" evidence="1">
    <location>
        <begin position="529"/>
        <end position="539"/>
    </location>
</feature>
<dbReference type="SMART" id="SM01199">
    <property type="entry name" value="FDF"/>
    <property type="match status" value="1"/>
</dbReference>
<dbReference type="InterPro" id="IPR025609">
    <property type="entry name" value="Lsm14-like_N"/>
</dbReference>
<evidence type="ECO:0000259" key="2">
    <source>
        <dbReference type="SMART" id="SM01199"/>
    </source>
</evidence>
<dbReference type="AlphaFoldDB" id="A0A1J7HQH2"/>
<dbReference type="GO" id="GO:0003729">
    <property type="term" value="F:mRNA binding"/>
    <property type="evidence" value="ECO:0007669"/>
    <property type="project" value="TreeGrafter"/>
</dbReference>
<dbReference type="InterPro" id="IPR019050">
    <property type="entry name" value="FDF_dom"/>
</dbReference>
<feature type="compositionally biased region" description="Gly residues" evidence="1">
    <location>
        <begin position="540"/>
        <end position="549"/>
    </location>
</feature>
<dbReference type="PANTHER" id="PTHR13586">
    <property type="entry name" value="SCD6 PROTEIN-RELATED"/>
    <property type="match status" value="1"/>
</dbReference>
<dbReference type="Gramene" id="OIW04649">
    <property type="protein sequence ID" value="OIW04649"/>
    <property type="gene ID" value="TanjilG_07784"/>
</dbReference>
<organism evidence="4 5">
    <name type="scientific">Lupinus angustifolius</name>
    <name type="common">Narrow-leaved blue lupine</name>
    <dbReference type="NCBI Taxonomy" id="3871"/>
    <lineage>
        <taxon>Eukaryota</taxon>
        <taxon>Viridiplantae</taxon>
        <taxon>Streptophyta</taxon>
        <taxon>Embryophyta</taxon>
        <taxon>Tracheophyta</taxon>
        <taxon>Spermatophyta</taxon>
        <taxon>Magnoliopsida</taxon>
        <taxon>eudicotyledons</taxon>
        <taxon>Gunneridae</taxon>
        <taxon>Pentapetalae</taxon>
        <taxon>rosids</taxon>
        <taxon>fabids</taxon>
        <taxon>Fabales</taxon>
        <taxon>Fabaceae</taxon>
        <taxon>Papilionoideae</taxon>
        <taxon>50 kb inversion clade</taxon>
        <taxon>genistoids sensu lato</taxon>
        <taxon>core genistoids</taxon>
        <taxon>Genisteae</taxon>
        <taxon>Lupinus</taxon>
    </lineage>
</organism>
<name>A0A1J7HQH2_LUPAN</name>
<dbReference type="STRING" id="3871.A0A1J7HQH2"/>
<protein>
    <recommendedName>
        <fullName evidence="6">Lsm14-like N-terminal domain-containing protein</fullName>
    </recommendedName>
</protein>
<evidence type="ECO:0000256" key="1">
    <source>
        <dbReference type="SAM" id="MobiDB-lite"/>
    </source>
</evidence>
<feature type="region of interest" description="Disordered" evidence="1">
    <location>
        <begin position="428"/>
        <end position="580"/>
    </location>
</feature>
<sequence length="580" mass="60620">MASKSTSRPSSAADPYTDSFVSLITKSEIRYEGVAYNINTEESTIGLRNVRSLGTEGRKKDSQQIPPGVKVYDYILFCRSEIKDLQVKPLPPVQPTPQFNNDPAAIQSHYPHPVNTSTSLPSVASASLADHSSHATQLGNPGSNFQGPSPLYQSEGNIGSWGISPSTPNANGGGLTMPIDSQGYYAAPNGVPHLHQSLLPLPFGSSIPSSFQQPMQYSDFSPSLPTGSSNLPELPSSLLHEAWACPYHSALTNSGSDIKAIVWPLSIKPNALYCSSSTYETVPQLSLAIVGSTNSISTETQAPSLVSSRSSPEPSLLVFAENQPPILPLAVTSWPFHMPGGAPIQIHHGYSERRRGTGVWHPVIKFTQDSDFMAKKEKLKKDGVRGHLDKEENAFIEDGDAFFDPLSSNALDQASQNGRTKYSEQIKNDTETIGDFVSHRGGRGGRDPSNGGRGGRGPSNGGRGGRGPSNGGRGGRGPSNGVRGGRGPSDGGRGGHGPSDGGRGGRGPSDGGRGGRAPSDGGRGDRGPSTEGSGAPPSRGGRGGRGPSHGGRRSDGPSRGGHHCRGGYAGTGRSMPSHSS</sequence>
<dbReference type="SUPFAM" id="SSF50182">
    <property type="entry name" value="Sm-like ribonucleoproteins"/>
    <property type="match status" value="1"/>
</dbReference>
<gene>
    <name evidence="4" type="ORF">TanjilG_07784</name>
</gene>
<proteinExistence type="predicted"/>
<accession>A0A1J7HQH2</accession>
<dbReference type="GO" id="GO:0033962">
    <property type="term" value="P:P-body assembly"/>
    <property type="evidence" value="ECO:0007669"/>
    <property type="project" value="TreeGrafter"/>
</dbReference>
<evidence type="ECO:0008006" key="6">
    <source>
        <dbReference type="Google" id="ProtNLM"/>
    </source>
</evidence>
<dbReference type="GO" id="GO:0034063">
    <property type="term" value="P:stress granule assembly"/>
    <property type="evidence" value="ECO:0007669"/>
    <property type="project" value="TreeGrafter"/>
</dbReference>
<dbReference type="Proteomes" id="UP000188354">
    <property type="component" value="Chromosome LG09"/>
</dbReference>
<reference evidence="4 5" key="1">
    <citation type="journal article" date="2017" name="Plant Biotechnol. J.">
        <title>A comprehensive draft genome sequence for lupin (Lupinus angustifolius), an emerging health food: insights into plant-microbe interactions and legume evolution.</title>
        <authorList>
            <person name="Hane J.K."/>
            <person name="Ming Y."/>
            <person name="Kamphuis L.G."/>
            <person name="Nelson M.N."/>
            <person name="Garg G."/>
            <person name="Atkins C.A."/>
            <person name="Bayer P.E."/>
            <person name="Bravo A."/>
            <person name="Bringans S."/>
            <person name="Cannon S."/>
            <person name="Edwards D."/>
            <person name="Foley R."/>
            <person name="Gao L.L."/>
            <person name="Harrison M.J."/>
            <person name="Huang W."/>
            <person name="Hurgobin B."/>
            <person name="Li S."/>
            <person name="Liu C.W."/>
            <person name="McGrath A."/>
            <person name="Morahan G."/>
            <person name="Murray J."/>
            <person name="Weller J."/>
            <person name="Jian J."/>
            <person name="Singh K.B."/>
        </authorList>
    </citation>
    <scope>NUCLEOTIDE SEQUENCE [LARGE SCALE GENOMIC DNA]</scope>
    <source>
        <strain evidence="5">cv. Tanjil</strain>
        <tissue evidence="4">Whole plant</tissue>
    </source>
</reference>